<accession>A0A813E0L0</accession>
<keyword evidence="3" id="KW-1185">Reference proteome</keyword>
<dbReference type="AlphaFoldDB" id="A0A813E0L0"/>
<evidence type="ECO:0000313" key="2">
    <source>
        <dbReference type="EMBL" id="CAE8593887.1"/>
    </source>
</evidence>
<name>A0A813E0L0_POLGL</name>
<sequence>LQFERAAAECEQLEAHCGPPAKLLLPQLVLLFHSASYLLLAAGGRTMAKEGEEDIVRRASAWVAPQAQALKIALRGALQQPGWSSFPSAPTLRLTLRLVGVVAASVTSAESAESARPTPSSVPATPIGAAAGGAIPEEAIEAAAVASGSALGEVGIDGGAFEERVRRLLAWQQEAQGSGGSGAGQSTGDTGRPSVGLRCAVALRFLGQAPLEICLESLLSECLSAGLPDGLCLLGLGGGESSAPITASMLEELATERGPPPPQLPLQAWGTQAVVMGGNRDGGGSGAEGLTSGTEGRLSRESRSRRSASGPISRGVPAPSLLGAASEEGSGLIAAYVAWSGDVQSAALLFCHALHLQQPPVGLRSFLALYASLLSRWQLHRERAGLHAVLAAKLPPEDTARSRASVLFCFYCGGPLTGPLPPMPGGDVDSIMRRCPNANCAKATPSCAVCLLPVFVIRSRAEDAEGRGGGGGGTLRPSRLGLDSWVAMAPKKEDTWVALRDAGLPSGAFVDRPDDVVTVDEDLDRLRVAWGSGARGPKRRGRAPSQSGLRRNAGLSAVLEDGPTEQENEHRALVWGNGAQPDKAESRLRRLGAGGSAAERLRLVETLRPPKSPTPSEMSTTTLGNLASEF</sequence>
<feature type="region of interest" description="Disordered" evidence="1">
    <location>
        <begin position="533"/>
        <end position="567"/>
    </location>
</feature>
<protein>
    <submittedName>
        <fullName evidence="2">Uncharacterized protein</fullName>
    </submittedName>
</protein>
<evidence type="ECO:0000256" key="1">
    <source>
        <dbReference type="SAM" id="MobiDB-lite"/>
    </source>
</evidence>
<feature type="region of interest" description="Disordered" evidence="1">
    <location>
        <begin position="607"/>
        <end position="630"/>
    </location>
</feature>
<feature type="compositionally biased region" description="Polar residues" evidence="1">
    <location>
        <begin position="614"/>
        <end position="630"/>
    </location>
</feature>
<feature type="region of interest" description="Disordered" evidence="1">
    <location>
        <begin position="277"/>
        <end position="319"/>
    </location>
</feature>
<dbReference type="OrthoDB" id="341486at2759"/>
<organism evidence="2 3">
    <name type="scientific">Polarella glacialis</name>
    <name type="common">Dinoflagellate</name>
    <dbReference type="NCBI Taxonomy" id="89957"/>
    <lineage>
        <taxon>Eukaryota</taxon>
        <taxon>Sar</taxon>
        <taxon>Alveolata</taxon>
        <taxon>Dinophyceae</taxon>
        <taxon>Suessiales</taxon>
        <taxon>Suessiaceae</taxon>
        <taxon>Polarella</taxon>
    </lineage>
</organism>
<feature type="non-terminal residue" evidence="2">
    <location>
        <position position="1"/>
    </location>
</feature>
<feature type="non-terminal residue" evidence="2">
    <location>
        <position position="630"/>
    </location>
</feature>
<gene>
    <name evidence="2" type="ORF">PGLA1383_LOCUS12471</name>
</gene>
<evidence type="ECO:0000313" key="3">
    <source>
        <dbReference type="Proteomes" id="UP000654075"/>
    </source>
</evidence>
<proteinExistence type="predicted"/>
<comment type="caution">
    <text evidence="2">The sequence shown here is derived from an EMBL/GenBank/DDBJ whole genome shotgun (WGS) entry which is preliminary data.</text>
</comment>
<reference evidence="2" key="1">
    <citation type="submission" date="2021-02" db="EMBL/GenBank/DDBJ databases">
        <authorList>
            <person name="Dougan E. K."/>
            <person name="Rhodes N."/>
            <person name="Thang M."/>
            <person name="Chan C."/>
        </authorList>
    </citation>
    <scope>NUCLEOTIDE SEQUENCE</scope>
</reference>
<dbReference type="EMBL" id="CAJNNV010006647">
    <property type="protein sequence ID" value="CAE8593887.1"/>
    <property type="molecule type" value="Genomic_DNA"/>
</dbReference>
<dbReference type="Proteomes" id="UP000654075">
    <property type="component" value="Unassembled WGS sequence"/>
</dbReference>